<evidence type="ECO:0000313" key="5">
    <source>
        <dbReference type="Proteomes" id="UP000183469"/>
    </source>
</evidence>
<dbReference type="InterPro" id="IPR011344">
    <property type="entry name" value="ssDNA-bd"/>
</dbReference>
<gene>
    <name evidence="4" type="ORF">SAMN05660648_00436</name>
</gene>
<protein>
    <recommendedName>
        <fullName evidence="2 3">Single-stranded DNA-binding protein</fullName>
        <shortName evidence="2">SSB</shortName>
    </recommendedName>
</protein>
<dbReference type="Gene3D" id="2.40.50.140">
    <property type="entry name" value="Nucleic acid-binding proteins"/>
    <property type="match status" value="1"/>
</dbReference>
<dbReference type="NCBIfam" id="TIGR00621">
    <property type="entry name" value="ssb"/>
    <property type="match status" value="1"/>
</dbReference>
<dbReference type="GO" id="GO:0009295">
    <property type="term" value="C:nucleoid"/>
    <property type="evidence" value="ECO:0007669"/>
    <property type="project" value="TreeGrafter"/>
</dbReference>
<dbReference type="PANTHER" id="PTHR10302">
    <property type="entry name" value="SINGLE-STRANDED DNA-BINDING PROTEIN"/>
    <property type="match status" value="1"/>
</dbReference>
<dbReference type="InterPro" id="IPR012340">
    <property type="entry name" value="NA-bd_OB-fold"/>
</dbReference>
<dbReference type="RefSeq" id="WP_074670526.1">
    <property type="nucleotide sequence ID" value="NZ_FNQG01000002.1"/>
</dbReference>
<dbReference type="PANTHER" id="PTHR10302:SF27">
    <property type="entry name" value="SINGLE-STRANDED DNA-BINDING PROTEIN"/>
    <property type="match status" value="1"/>
</dbReference>
<evidence type="ECO:0000256" key="2">
    <source>
        <dbReference type="HAMAP-Rule" id="MF_00984"/>
    </source>
</evidence>
<dbReference type="GO" id="GO:0003697">
    <property type="term" value="F:single-stranded DNA binding"/>
    <property type="evidence" value="ECO:0007669"/>
    <property type="project" value="UniProtKB-UniRule"/>
</dbReference>
<dbReference type="InterPro" id="IPR000424">
    <property type="entry name" value="Primosome_PriB/ssb"/>
</dbReference>
<dbReference type="SUPFAM" id="SSF50249">
    <property type="entry name" value="Nucleic acid-binding proteins"/>
    <property type="match status" value="1"/>
</dbReference>
<dbReference type="Pfam" id="PF00436">
    <property type="entry name" value="SSB"/>
    <property type="match status" value="1"/>
</dbReference>
<accession>A0A1H3VNP7</accession>
<dbReference type="PROSITE" id="PS50935">
    <property type="entry name" value="SSB"/>
    <property type="match status" value="1"/>
</dbReference>
<dbReference type="Proteomes" id="UP000183469">
    <property type="component" value="Unassembled WGS sequence"/>
</dbReference>
<proteinExistence type="inferred from homology"/>
<dbReference type="AlphaFoldDB" id="A0A1H3VNP7"/>
<dbReference type="OrthoDB" id="8813484at2"/>
<dbReference type="HAMAP" id="MF_00984">
    <property type="entry name" value="SSB"/>
    <property type="match status" value="1"/>
</dbReference>
<name>A0A1H3VNP7_SELRU</name>
<dbReference type="CDD" id="cd04496">
    <property type="entry name" value="SSB_OBF"/>
    <property type="match status" value="1"/>
</dbReference>
<reference evidence="4 5" key="1">
    <citation type="submission" date="2016-10" db="EMBL/GenBank/DDBJ databases">
        <authorList>
            <person name="de Groot N.N."/>
        </authorList>
    </citation>
    <scope>NUCLEOTIDE SEQUENCE [LARGE SCALE GENOMIC DNA]</scope>
    <source>
        <strain evidence="4 5">DSM 2872</strain>
    </source>
</reference>
<evidence type="ECO:0000256" key="1">
    <source>
        <dbReference type="ARBA" id="ARBA00023125"/>
    </source>
</evidence>
<keyword evidence="1 2" id="KW-0238">DNA-binding</keyword>
<comment type="subunit">
    <text evidence="2">Homotetramer.</text>
</comment>
<organism evidence="4 5">
    <name type="scientific">Selenomonas ruminantium</name>
    <dbReference type="NCBI Taxonomy" id="971"/>
    <lineage>
        <taxon>Bacteria</taxon>
        <taxon>Bacillati</taxon>
        <taxon>Bacillota</taxon>
        <taxon>Negativicutes</taxon>
        <taxon>Selenomonadales</taxon>
        <taxon>Selenomonadaceae</taxon>
        <taxon>Selenomonas</taxon>
    </lineage>
</organism>
<sequence>MNKVCIIGNLASDVNFNIYEKNNRLTMVANVFVAVNRIKSKKSSQKPPPDYLPVTAFNKIAEAMSENLRKGSKVGVYGRIQPKRWTDKNGNRRFDIGIVVKKIDFLSPKAKSDVKTSKKAPQK</sequence>
<dbReference type="GO" id="GO:0006260">
    <property type="term" value="P:DNA replication"/>
    <property type="evidence" value="ECO:0007669"/>
    <property type="project" value="InterPro"/>
</dbReference>
<dbReference type="EMBL" id="FNQG01000002">
    <property type="protein sequence ID" value="SDZ76437.1"/>
    <property type="molecule type" value="Genomic_DNA"/>
</dbReference>
<evidence type="ECO:0000256" key="3">
    <source>
        <dbReference type="PIRNR" id="PIRNR002070"/>
    </source>
</evidence>
<dbReference type="PIRSF" id="PIRSF002070">
    <property type="entry name" value="SSB"/>
    <property type="match status" value="1"/>
</dbReference>
<comment type="caution">
    <text evidence="2">Lacks conserved residue(s) required for the propagation of feature annotation.</text>
</comment>
<evidence type="ECO:0000313" key="4">
    <source>
        <dbReference type="EMBL" id="SDZ76437.1"/>
    </source>
</evidence>